<comment type="caution">
    <text evidence="2">The sequence shown here is derived from an EMBL/GenBank/DDBJ whole genome shotgun (WGS) entry which is preliminary data.</text>
</comment>
<keyword evidence="3" id="KW-1185">Reference proteome</keyword>
<evidence type="ECO:0000313" key="3">
    <source>
        <dbReference type="Proteomes" id="UP000321328"/>
    </source>
</evidence>
<accession>A0A511CX40</accession>
<organism evidence="2 3">
    <name type="scientific">Pseudonocardia asaccharolytica DSM 44247 = NBRC 16224</name>
    <dbReference type="NCBI Taxonomy" id="1123024"/>
    <lineage>
        <taxon>Bacteria</taxon>
        <taxon>Bacillati</taxon>
        <taxon>Actinomycetota</taxon>
        <taxon>Actinomycetes</taxon>
        <taxon>Pseudonocardiales</taxon>
        <taxon>Pseudonocardiaceae</taxon>
        <taxon>Pseudonocardia</taxon>
    </lineage>
</organism>
<evidence type="ECO:0000256" key="1">
    <source>
        <dbReference type="SAM" id="MobiDB-lite"/>
    </source>
</evidence>
<protein>
    <submittedName>
        <fullName evidence="2">Uncharacterized protein</fullName>
    </submittedName>
</protein>
<dbReference type="EMBL" id="BJVI01000006">
    <property type="protein sequence ID" value="GEL17126.1"/>
    <property type="molecule type" value="Genomic_DNA"/>
</dbReference>
<dbReference type="AlphaFoldDB" id="A0A511CX40"/>
<evidence type="ECO:0000313" key="2">
    <source>
        <dbReference type="EMBL" id="GEL17126.1"/>
    </source>
</evidence>
<gene>
    <name evidence="2" type="ORF">PA7_09630</name>
</gene>
<name>A0A511CX40_9PSEU</name>
<feature type="region of interest" description="Disordered" evidence="1">
    <location>
        <begin position="1"/>
        <end position="30"/>
    </location>
</feature>
<feature type="compositionally biased region" description="Basic residues" evidence="1">
    <location>
        <begin position="1"/>
        <end position="17"/>
    </location>
</feature>
<sequence>MNPVSRGRKPKKKTSRRERRDGTQQNPPDVLFAQMVREVGHGLERSDEPLDAELCVSELLGQGWKQPGVDPEVADVLGEGLIRRTAGRRAPGALALLRVLAELAGPGQREPAADSLAARGVRAPGWVDQLGDWAPAKAWAHGDVYGDQVGVAVGFDRSGSAPHAVMVLVDHALGGVVKDAMVVDDPEGTLREARQFGDEQLTWLREIPPAEARAMLEPAFAATEELVLAPLSEQLRETRALALARLRLLPEPADEVVANQLWDDDPPEAWRAAQRLTAAGVDRHDVLHKLAEVAAHHTHAVLTMSEPVDPDVLRADLDALAAPTRRRGRRP</sequence>
<reference evidence="2 3" key="1">
    <citation type="submission" date="2019-07" db="EMBL/GenBank/DDBJ databases">
        <title>Whole genome shotgun sequence of Pseudonocardia asaccharolytica NBRC 16224.</title>
        <authorList>
            <person name="Hosoyama A."/>
            <person name="Uohara A."/>
            <person name="Ohji S."/>
            <person name="Ichikawa N."/>
        </authorList>
    </citation>
    <scope>NUCLEOTIDE SEQUENCE [LARGE SCALE GENOMIC DNA]</scope>
    <source>
        <strain evidence="2 3">NBRC 16224</strain>
    </source>
</reference>
<dbReference type="Proteomes" id="UP000321328">
    <property type="component" value="Unassembled WGS sequence"/>
</dbReference>
<dbReference type="RefSeq" id="WP_245585564.1">
    <property type="nucleotide sequence ID" value="NZ_AUII01000004.1"/>
</dbReference>
<proteinExistence type="predicted"/>
<dbReference type="STRING" id="1123024.GCA_000423625_01296"/>